<feature type="domain" description="Fibronectin type-III" evidence="3">
    <location>
        <begin position="1136"/>
        <end position="1212"/>
    </location>
</feature>
<feature type="domain" description="Fibronectin type-III" evidence="3">
    <location>
        <begin position="1042"/>
        <end position="1123"/>
    </location>
</feature>
<evidence type="ECO:0000313" key="5">
    <source>
        <dbReference type="Proteomes" id="UP000219374"/>
    </source>
</evidence>
<feature type="chain" id="PRO_5012018523" description="Fibronectin type-III domain-containing protein" evidence="2">
    <location>
        <begin position="43"/>
        <end position="2155"/>
    </location>
</feature>
<dbReference type="CDD" id="cd00063">
    <property type="entry name" value="FN3"/>
    <property type="match status" value="1"/>
</dbReference>
<dbReference type="Gene3D" id="2.60.40.10">
    <property type="entry name" value="Immunoglobulins"/>
    <property type="match status" value="7"/>
</dbReference>
<reference evidence="4 5" key="1">
    <citation type="submission" date="2017-09" db="EMBL/GenBank/DDBJ databases">
        <authorList>
            <person name="Ehlers B."/>
            <person name="Leendertz F.H."/>
        </authorList>
    </citation>
    <scope>NUCLEOTIDE SEQUENCE [LARGE SCALE GENOMIC DNA]</scope>
    <source>
        <strain evidence="4 5">CGMCC 1.10978</strain>
    </source>
</reference>
<sequence length="2155" mass="223088">MHGAKKSLSVRPMKVNARTMAVVSSLALLLSMTAAMPGSGRAAELTLQDGVVVKFGEDAGLVVRDKLVNGKGVVLTSSKDDSVGGQTQAVPQQASVGDWRGVRVEKSTSGFGAQPLTDLLIRYGGGGEAGAALTIRGVNPNIQYLQISDSATGLRLVDGASPAINGASFLRNETGLEASGQSQPVIGSTQFSGNSGWGVRNLSPDTTINAAGNWWGHASGPKDDAANPEGQGDRVSAGVAYGGFLTATPLLNPTVRAVAPAAFYEQPLIALEVSCVNATEYRVAEDGAFAGVPFIPLTNGRAQFDFALSAGDGRKNLVAQFRDTSGSLVTATLAGGALLDSQPPAIALNTPAAGSVLVDPITLEANASDASGIQQVQFYLDTQSLGTRSAAPYHLSWNPGSVAEGDYVIRAVATDLAGRSSEASANVTVSRGAPIVDTEGPVLSAVSANGTPLQQGSTFTGSATLSFTASDRSAISRIELLLDGAVVATATGNGSYTVPLSLNGVANGPHVLALRAFDSLGNTTTQQYDIVVAHAPPAAPVITQPTTGSSTRTAAMTVTGTAAAASAVQVSLNGEPAGEATADSSGRFSVAITLVAGSNRIQATATNQYGTSGPSAEVVVTLDVTVPSAPSALSATPVAGKIRLAWAGSSDPNAVAHEVYRAPTDFQTVGEAQRVVRLAKTATQYEDVPENDGTYFYRVIAVNAAGTPSAPTNSASAAIDRTAPFAVKIEYVAQGGAYDPASQTYGQGAVQVSVEVNEPLQGTPYLSLVPEGGLPIPVDLVKQDDTHYTGVLTLRPGAGTGIANVLFSARDTSGNRGDQVRQGATLRIDTIGPVLTVIDLSPAAPIDAEASQDVSATFTFSEAIPSGTPPAVQYRLSGAARMPVVLNGLQRLAADRWRADFQLPQDAGAAATELLSFEFAAADALGNSSSQVDAVNRFQVYQGELPALDVPLGLAASALPAGQVKLEWQPVDGATAYQLYRQAPGEAQRSELTRSAVAEYVDATPQDGLYRYTVASVRSSNGTEALSAESPVAQVNSSRTAPGAPQNLQLSLTSQGVLASWQPPVGTAPASYRLYRSATSPITSVAGLTPIKQGIKLTQVVDAAPSQSEHAYVVTAVDSAGNESAISNSAYLNFSLLPVRRLEVEQVGTALPRLSWTPNGSGAVGFDVYVGEGDGRVKLTSTPITANELTDTGFTSGERRYTVEAVDEHGERQGRSLVLPNLGTQIVTGLPLKRNVMNRLGVQVSNLSAGNLAAARVVVTLGSRRFQSEEFTLAGNASKMVPVIVGGYPDITNPAALVVAVENVPNEGEHVRLGTEREATVVDSALVVGLETESFVRGASGQVRLTVENTSEVEVELLTARNNGRDASNELRLKLLDADGNLLSATPYKQVTGAGVITLANGQTVARIAPGQRYVSDTFLMPVPSNSPDQVRLRLEVDALRYSTGEPEQVAIPGMGSERSLTLANTPYFGEVASVSPVMSFGTQDITVQGRAIDRQSGDPVPNAPLRIAINQEGFERLADVTSDETGAFRYVFKPTTTDSGLYHVGAIHPDMTDRPKQGQFTINRVAVTPGTFKLNVPRNYAYRVDFRASTGVGAQASNLRVVYAPEYQQSGALIPGIKVEPGAPLNIGPKQNLAMPVSVSGDNTAPPSGRLFLAVMADGADQPLSLLAVDYTLTEAVPALFATPNYVEAGLSQGQSVIETVVIENKGFVAMSDVTVALVDQTGSPAPSWVALASTPNLGSIAIGEKRSLDINVAPTAQVAEGIHEFKLRVAGSNLAPEDINVFVSVTQSGQGSVLFKASDIYTATRDQNGNLIPGLAGARLVLQNEAVISQSYELTTDAFGEAFFQNLPAGSYKFKASASNHQEASGRFVIKPGLTINQSVFLEYTLISVEWSVREITIEDRYEITLNATFETDVPAPVVVIQPTSINLPKMKPGEVLQGELVMTNYGLIRADNVQARIPASDEYFKFEFLAQPPTTLEAKQRVRLPYRVIALRSYGSDATGGPSSGGGSGGGDGGSGGGDGGTGDGGGIDAGQGGGSGGGTGNSSPTEPTNVSGTPGCYTYTARYRTTCSFICANGTESESCGSSANWFYVEKSNCPVGGSPVGSGGAGGGGWGGSGGPGYSGMPGLPLCAKGSGDCYDAQNKQSAPGKEGGQ</sequence>
<organism evidence="4 5">
    <name type="scientific">Pseudoxanthomonas wuyuanensis</name>
    <dbReference type="NCBI Taxonomy" id="1073196"/>
    <lineage>
        <taxon>Bacteria</taxon>
        <taxon>Pseudomonadati</taxon>
        <taxon>Pseudomonadota</taxon>
        <taxon>Gammaproteobacteria</taxon>
        <taxon>Lysobacterales</taxon>
        <taxon>Lysobacteraceae</taxon>
        <taxon>Pseudoxanthomonas</taxon>
    </lineage>
</organism>
<dbReference type="SUPFAM" id="SSF49478">
    <property type="entry name" value="Cna protein B-type domain"/>
    <property type="match status" value="1"/>
</dbReference>
<gene>
    <name evidence="4" type="ORF">SAMN06296416_101737</name>
</gene>
<dbReference type="Pfam" id="PF09136">
    <property type="entry name" value="Glucodextran_B"/>
    <property type="match status" value="1"/>
</dbReference>
<feature type="region of interest" description="Disordered" evidence="1">
    <location>
        <begin position="2000"/>
        <end position="2058"/>
    </location>
</feature>
<feature type="signal peptide" evidence="2">
    <location>
        <begin position="1"/>
        <end position="42"/>
    </location>
</feature>
<evidence type="ECO:0000259" key="3">
    <source>
        <dbReference type="SMART" id="SM00060"/>
    </source>
</evidence>
<accession>A0A286CYY9</accession>
<dbReference type="Pfam" id="PF17957">
    <property type="entry name" value="Big_7"/>
    <property type="match status" value="2"/>
</dbReference>
<feature type="domain" description="Fibronectin type-III" evidence="3">
    <location>
        <begin position="948"/>
        <end position="1024"/>
    </location>
</feature>
<evidence type="ECO:0000256" key="2">
    <source>
        <dbReference type="SAM" id="SignalP"/>
    </source>
</evidence>
<keyword evidence="2" id="KW-0732">Signal</keyword>
<dbReference type="InterPro" id="IPR003961">
    <property type="entry name" value="FN3_dom"/>
</dbReference>
<dbReference type="SUPFAM" id="SSF49265">
    <property type="entry name" value="Fibronectin type III"/>
    <property type="match status" value="2"/>
</dbReference>
<dbReference type="SMART" id="SM00060">
    <property type="entry name" value="FN3"/>
    <property type="match status" value="4"/>
</dbReference>
<evidence type="ECO:0000313" key="4">
    <source>
        <dbReference type="EMBL" id="SOD51611.1"/>
    </source>
</evidence>
<dbReference type="InterPro" id="IPR013783">
    <property type="entry name" value="Ig-like_fold"/>
</dbReference>
<dbReference type="EMBL" id="OCND01000001">
    <property type="protein sequence ID" value="SOD51611.1"/>
    <property type="molecule type" value="Genomic_DNA"/>
</dbReference>
<protein>
    <recommendedName>
        <fullName evidence="3">Fibronectin type-III domain-containing protein</fullName>
    </recommendedName>
</protein>
<dbReference type="Proteomes" id="UP000219374">
    <property type="component" value="Unassembled WGS sequence"/>
</dbReference>
<proteinExistence type="predicted"/>
<name>A0A286CYY9_9GAMM</name>
<dbReference type="InterPro" id="IPR036116">
    <property type="entry name" value="FN3_sf"/>
</dbReference>
<evidence type="ECO:0000256" key="1">
    <source>
        <dbReference type="SAM" id="MobiDB-lite"/>
    </source>
</evidence>
<feature type="domain" description="Fibronectin type-III" evidence="3">
    <location>
        <begin position="627"/>
        <end position="708"/>
    </location>
</feature>
<keyword evidence="5" id="KW-1185">Reference proteome</keyword>
<feature type="compositionally biased region" description="Gly residues" evidence="1">
    <location>
        <begin position="2005"/>
        <end position="2044"/>
    </location>
</feature>